<proteinExistence type="inferred from homology"/>
<dbReference type="PANTHER" id="PTHR23070">
    <property type="entry name" value="BCS1 AAA-TYPE ATPASE"/>
    <property type="match status" value="1"/>
</dbReference>
<organism evidence="3 4">
    <name type="scientific">Flavobacterium aciduliphilum</name>
    <dbReference type="NCBI Taxonomy" id="1101402"/>
    <lineage>
        <taxon>Bacteria</taxon>
        <taxon>Pseudomonadati</taxon>
        <taxon>Bacteroidota</taxon>
        <taxon>Flavobacteriia</taxon>
        <taxon>Flavobacteriales</taxon>
        <taxon>Flavobacteriaceae</taxon>
        <taxon>Flavobacterium</taxon>
    </lineage>
</organism>
<dbReference type="OrthoDB" id="9809379at2"/>
<dbReference type="InterPro" id="IPR003959">
    <property type="entry name" value="ATPase_AAA_core"/>
</dbReference>
<gene>
    <name evidence="3" type="ORF">CLV55_103155</name>
</gene>
<dbReference type="EMBL" id="QLSZ01000003">
    <property type="protein sequence ID" value="RAR73836.1"/>
    <property type="molecule type" value="Genomic_DNA"/>
</dbReference>
<dbReference type="Pfam" id="PF00004">
    <property type="entry name" value="AAA"/>
    <property type="match status" value="1"/>
</dbReference>
<protein>
    <submittedName>
        <fullName evidence="3">ATPase family protein associated with various cellular activities (AAA)</fullName>
    </submittedName>
</protein>
<dbReference type="SMART" id="SM00382">
    <property type="entry name" value="AAA"/>
    <property type="match status" value="1"/>
</dbReference>
<evidence type="ECO:0000313" key="3">
    <source>
        <dbReference type="EMBL" id="RAR73836.1"/>
    </source>
</evidence>
<accession>A0A328YUV5</accession>
<dbReference type="Gene3D" id="3.40.50.300">
    <property type="entry name" value="P-loop containing nucleotide triphosphate hydrolases"/>
    <property type="match status" value="1"/>
</dbReference>
<dbReference type="GO" id="GO:0016887">
    <property type="term" value="F:ATP hydrolysis activity"/>
    <property type="evidence" value="ECO:0007669"/>
    <property type="project" value="InterPro"/>
</dbReference>
<dbReference type="InterPro" id="IPR027417">
    <property type="entry name" value="P-loop_NTPase"/>
</dbReference>
<sequence length="361" mass="42085">MKPETNETQASNFPLLIEDLMLFNSSNNYISPYRIFFAYTKRIPNIITIDDLKMEPFQKWFEKKYQNEIIKQHYSHDFNNTKKVLDNSYHNYLLKNGLLVSIEYSSVYFFHTEEQKELVNELFEEAKKFLYSTKKTTDICLIYNQNGELNTQPVEIKKPKIDFNIHYNEDFHLIHKEIVKQLNKKDTNGLYLFHGQPGTGKSTYIKFLIHQLKKKVIFISPKMAGELDNLNMTPFLLNNKNTVFVIEDAEELITSREEVRNSNLSMLLNLTDGLLGESLGIQIIATFNTDVKNIDKALLRKGRLSQIYEFKPLSIERTNKLLNTLGITETVNQSLPVADIFNFEKENHYTPVLKKAVGFGK</sequence>
<dbReference type="SUPFAM" id="SSF52540">
    <property type="entry name" value="P-loop containing nucleoside triphosphate hydrolases"/>
    <property type="match status" value="1"/>
</dbReference>
<comment type="similarity">
    <text evidence="1">Belongs to the AAA ATPase family. BCS1 subfamily.</text>
</comment>
<name>A0A328YUV5_9FLAO</name>
<evidence type="ECO:0000259" key="2">
    <source>
        <dbReference type="SMART" id="SM00382"/>
    </source>
</evidence>
<reference evidence="3 4" key="1">
    <citation type="submission" date="2018-06" db="EMBL/GenBank/DDBJ databases">
        <title>Genomic Encyclopedia of Archaeal and Bacterial Type Strains, Phase II (KMG-II): from individual species to whole genera.</title>
        <authorList>
            <person name="Goeker M."/>
        </authorList>
    </citation>
    <scope>NUCLEOTIDE SEQUENCE [LARGE SCALE GENOMIC DNA]</scope>
    <source>
        <strain evidence="3 4">DSM 25663</strain>
    </source>
</reference>
<keyword evidence="4" id="KW-1185">Reference proteome</keyword>
<comment type="caution">
    <text evidence="3">The sequence shown here is derived from an EMBL/GenBank/DDBJ whole genome shotgun (WGS) entry which is preliminary data.</text>
</comment>
<dbReference type="Proteomes" id="UP000248840">
    <property type="component" value="Unassembled WGS sequence"/>
</dbReference>
<evidence type="ECO:0000256" key="1">
    <source>
        <dbReference type="ARBA" id="ARBA00007448"/>
    </source>
</evidence>
<dbReference type="AlphaFoldDB" id="A0A328YUV5"/>
<dbReference type="InterPro" id="IPR003593">
    <property type="entry name" value="AAA+_ATPase"/>
</dbReference>
<evidence type="ECO:0000313" key="4">
    <source>
        <dbReference type="Proteomes" id="UP000248840"/>
    </source>
</evidence>
<feature type="domain" description="AAA+ ATPase" evidence="2">
    <location>
        <begin position="187"/>
        <end position="314"/>
    </location>
</feature>
<dbReference type="InterPro" id="IPR050747">
    <property type="entry name" value="Mitochondrial_chaperone_BCS1"/>
</dbReference>
<dbReference type="GO" id="GO:0005524">
    <property type="term" value="F:ATP binding"/>
    <property type="evidence" value="ECO:0007669"/>
    <property type="project" value="InterPro"/>
</dbReference>
<dbReference type="RefSeq" id="WP_112112636.1">
    <property type="nucleotide sequence ID" value="NZ_QLSZ01000003.1"/>
</dbReference>